<feature type="compositionally biased region" description="Low complexity" evidence="5">
    <location>
        <begin position="644"/>
        <end position="663"/>
    </location>
</feature>
<evidence type="ECO:0000313" key="7">
    <source>
        <dbReference type="EMBL" id="RKP36519.1"/>
    </source>
</evidence>
<feature type="compositionally biased region" description="Low complexity" evidence="5">
    <location>
        <begin position="944"/>
        <end position="953"/>
    </location>
</feature>
<feature type="compositionally biased region" description="Polar residues" evidence="5">
    <location>
        <begin position="561"/>
        <end position="572"/>
    </location>
</feature>
<dbReference type="Pfam" id="PF00569">
    <property type="entry name" value="ZZ"/>
    <property type="match status" value="1"/>
</dbReference>
<feature type="compositionally biased region" description="Pro residues" evidence="5">
    <location>
        <begin position="1003"/>
        <end position="1012"/>
    </location>
</feature>
<keyword evidence="8" id="KW-1185">Reference proteome</keyword>
<dbReference type="InterPro" id="IPR000433">
    <property type="entry name" value="Znf_ZZ"/>
</dbReference>
<feature type="compositionally biased region" description="Pro residues" evidence="5">
    <location>
        <begin position="1302"/>
        <end position="1313"/>
    </location>
</feature>
<evidence type="ECO:0000256" key="3">
    <source>
        <dbReference type="ARBA" id="ARBA00022833"/>
    </source>
</evidence>
<dbReference type="FunFam" id="3.30.60.90:FF:000007">
    <property type="entry name" value="Next to BRCA1 gene 1 protein"/>
    <property type="match status" value="1"/>
</dbReference>
<feature type="compositionally biased region" description="Low complexity" evidence="5">
    <location>
        <begin position="169"/>
        <end position="179"/>
    </location>
</feature>
<feature type="region of interest" description="Disordered" evidence="5">
    <location>
        <begin position="559"/>
        <end position="701"/>
    </location>
</feature>
<feature type="region of interest" description="Disordered" evidence="5">
    <location>
        <begin position="1259"/>
        <end position="1324"/>
    </location>
</feature>
<protein>
    <recommendedName>
        <fullName evidence="6">ZZ-type domain-containing protein</fullName>
    </recommendedName>
</protein>
<evidence type="ECO:0000256" key="1">
    <source>
        <dbReference type="ARBA" id="ARBA00022723"/>
    </source>
</evidence>
<dbReference type="CDD" id="cd14947">
    <property type="entry name" value="NBR1_like"/>
    <property type="match status" value="1"/>
</dbReference>
<sequence length="1324" mass="140606">MGHPITIKFQYNNQLRRSSFDDAHDLNFYDLAFLIQDLFGITDPLTLIYYNRKQQVRVVENQHSLEHAVLDAIYQTVKYGSEDARIRLKFVILTSTHLQDSQSRAGGLGGAHHPRPRRRQDRGGAGRSNPNHDPMTASQLRIQGLDPSADPPPNNSSPGASDTQPPPESEGQSPSPAESLATTVPLSPIPIDGTQIVRVYPDHPPAVSQGGGTFSPVTDPRVCHSHHGDCLMCPAHQHESAKAAIAPETQETIDHLKLELRTLNQNVHEIASVLRYFMFGHAEAENKANFWYPEPTSRPKDDPESQVVLCSECRAVILGRQWGCPDCPAWIICTLCSRSTVGHNHPHPLHQIGESVNLSSSDLSSLGHLGPSGLARPAMGSPLPPTSGSPHTLKSAVKAADKPKDDRLVRVMSPHGDDVIVVPRLEDVVSDRPSASSVYSVSLSDPTPPERQSESVIHHGIYCDNCKREVRGVRYKCASCPDFNLCAACERYEVHNPQHVFLKLKQHMVDLFGHMGDSNSSLLSLQPSMDGAMVGSSGVGAAGGGSYGHFPSSIVSEGLVSANTTPPRSNGGSIPPFLPPMPVGVTSQSRLNGGNGYASGSASMSNSTPMSMSMPMPMPTSSPAVSSPVGAPAANYNRPSSNGPSPQITPPSSQSSSNATAIPHLMSSYGSNDSGRLAHSKEHLAPPNLPPPPALPPYQPELPPLPAVPGVPLRATWMPGGSVPDGSIFAPQAVISKTWIVSNTGPGPWPVSTTLVPLDNYSDLQPTQDEYIIGGADPHQAVPITVTMYAPERPGTYTTYWSLMGWGEKRFGDTLRSTIVVQDPRYPQTPPRRNYSHGHLAPLSPLAGANSCDMFAQTSPHYNSDPALPGPFGSTSFIQPLPAVASFAGHPQGLPTMPSPPRNPRPVNHSLLLSPIHSPMPPLPQSQPQSQSRPRPFLPPLPSLPSSRPVPFGHGSASALPPVLPPLPPSALYRSYTAPDLTHITSSNGPQPLFPPHSAGSGSPPPPLPPLPLHLRRPSGPPYHTHPSSSISNGGPAFGGGNGMCGPMDGGDIEFIKMPNAEDAIASMRDQMRHNQPGIATAVMSDSFPSASAGVPPLMIPPPLPPPPLPQSRPLLVSMTDPTPQLGEYNDNDHYDDHDDIIDPTILSLVMNMPSPHFGATDNGPPPLPHHSDQPVAGVPVSEAMTTSIGPSPLSDSQEDIIPPDSNSLLSDISEDILLTSDLLSLHMVSYTGPPDQLPPGGALFPSGYSYNVSRESLLPSRASNSSGSGPGQGGGGDKPPLHHEDFSFSSTRTPGFGTPVIAPPPLPPPPPSHLHSMRSTTGA</sequence>
<keyword evidence="3" id="KW-0862">Zinc</keyword>
<accession>A0A4V1J4R9</accession>
<dbReference type="PANTHER" id="PTHR20930:SF0">
    <property type="entry name" value="PROTEIN ILRUN"/>
    <property type="match status" value="1"/>
</dbReference>
<dbReference type="Pfam" id="PF16158">
    <property type="entry name" value="N_BRCA1_IG"/>
    <property type="match status" value="1"/>
</dbReference>
<name>A0A4V1J4R9_9FUNG</name>
<reference evidence="8" key="1">
    <citation type="journal article" date="2018" name="Nat. Microbiol.">
        <title>Leveraging single-cell genomics to expand the fungal tree of life.</title>
        <authorList>
            <person name="Ahrendt S.R."/>
            <person name="Quandt C.A."/>
            <person name="Ciobanu D."/>
            <person name="Clum A."/>
            <person name="Salamov A."/>
            <person name="Andreopoulos B."/>
            <person name="Cheng J.F."/>
            <person name="Woyke T."/>
            <person name="Pelin A."/>
            <person name="Henrissat B."/>
            <person name="Reynolds N.K."/>
            <person name="Benny G.L."/>
            <person name="Smith M.E."/>
            <person name="James T.Y."/>
            <person name="Grigoriev I.V."/>
        </authorList>
    </citation>
    <scope>NUCLEOTIDE SEQUENCE [LARGE SCALE GENOMIC DNA]</scope>
    <source>
        <strain evidence="8">RSA 468</strain>
    </source>
</reference>
<dbReference type="SUPFAM" id="SSF57850">
    <property type="entry name" value="RING/U-box"/>
    <property type="match status" value="2"/>
</dbReference>
<dbReference type="PROSITE" id="PS50135">
    <property type="entry name" value="ZF_ZZ_2"/>
    <property type="match status" value="1"/>
</dbReference>
<dbReference type="GO" id="GO:0008270">
    <property type="term" value="F:zinc ion binding"/>
    <property type="evidence" value="ECO:0007669"/>
    <property type="project" value="UniProtKB-KW"/>
</dbReference>
<feature type="region of interest" description="Disordered" evidence="5">
    <location>
        <begin position="369"/>
        <end position="393"/>
    </location>
</feature>
<dbReference type="Proteomes" id="UP000268162">
    <property type="component" value="Unassembled WGS sequence"/>
</dbReference>
<dbReference type="Gene3D" id="3.30.60.90">
    <property type="match status" value="2"/>
</dbReference>
<feature type="region of interest" description="Disordered" evidence="5">
    <location>
        <begin position="982"/>
        <end position="1043"/>
    </location>
</feature>
<dbReference type="InterPro" id="IPR032350">
    <property type="entry name" value="Nbr1_FW"/>
</dbReference>
<feature type="compositionally biased region" description="Polar residues" evidence="5">
    <location>
        <begin position="128"/>
        <end position="141"/>
    </location>
</feature>
<feature type="region of interest" description="Disordered" evidence="5">
    <location>
        <begin position="888"/>
        <end position="953"/>
    </location>
</feature>
<evidence type="ECO:0000256" key="5">
    <source>
        <dbReference type="SAM" id="MobiDB-lite"/>
    </source>
</evidence>
<evidence type="ECO:0000259" key="6">
    <source>
        <dbReference type="PROSITE" id="PS50135"/>
    </source>
</evidence>
<dbReference type="PROSITE" id="PS01357">
    <property type="entry name" value="ZF_ZZ_1"/>
    <property type="match status" value="1"/>
</dbReference>
<dbReference type="InterPro" id="IPR043145">
    <property type="entry name" value="Znf_ZZ_sf"/>
</dbReference>
<evidence type="ECO:0000256" key="2">
    <source>
        <dbReference type="ARBA" id="ARBA00022771"/>
    </source>
</evidence>
<feature type="compositionally biased region" description="Low complexity" evidence="5">
    <location>
        <begin position="926"/>
        <end position="935"/>
    </location>
</feature>
<organism evidence="7 8">
    <name type="scientific">Dimargaris cristalligena</name>
    <dbReference type="NCBI Taxonomy" id="215637"/>
    <lineage>
        <taxon>Eukaryota</taxon>
        <taxon>Fungi</taxon>
        <taxon>Fungi incertae sedis</taxon>
        <taxon>Zoopagomycota</taxon>
        <taxon>Kickxellomycotina</taxon>
        <taxon>Dimargaritomycetes</taxon>
        <taxon>Dimargaritales</taxon>
        <taxon>Dimargaritaceae</taxon>
        <taxon>Dimargaris</taxon>
    </lineage>
</organism>
<keyword evidence="2 4" id="KW-0863">Zinc-finger</keyword>
<dbReference type="CDD" id="cd02340">
    <property type="entry name" value="ZZ_NBR1_like"/>
    <property type="match status" value="1"/>
</dbReference>
<feature type="compositionally biased region" description="Low complexity" evidence="5">
    <location>
        <begin position="598"/>
        <end position="635"/>
    </location>
</feature>
<dbReference type="GO" id="GO:0005737">
    <property type="term" value="C:cytoplasm"/>
    <property type="evidence" value="ECO:0007669"/>
    <property type="project" value="UniProtKB-ARBA"/>
</dbReference>
<proteinExistence type="predicted"/>
<dbReference type="InterPro" id="IPR013783">
    <property type="entry name" value="Ig-like_fold"/>
</dbReference>
<keyword evidence="1" id="KW-0479">Metal-binding</keyword>
<dbReference type="Gene3D" id="2.60.40.10">
    <property type="entry name" value="Immunoglobulins"/>
    <property type="match status" value="1"/>
</dbReference>
<dbReference type="GO" id="GO:0070013">
    <property type="term" value="C:intracellular organelle lumen"/>
    <property type="evidence" value="ECO:0007669"/>
    <property type="project" value="UniProtKB-ARBA"/>
</dbReference>
<feature type="compositionally biased region" description="Gly residues" evidence="5">
    <location>
        <begin position="1269"/>
        <end position="1278"/>
    </location>
</feature>
<feature type="compositionally biased region" description="Polar residues" evidence="5">
    <location>
        <begin position="1184"/>
        <end position="1196"/>
    </location>
</feature>
<dbReference type="STRING" id="215637.A0A4V1J4R9"/>
<evidence type="ECO:0000256" key="4">
    <source>
        <dbReference type="PROSITE-ProRule" id="PRU00228"/>
    </source>
</evidence>
<dbReference type="PANTHER" id="PTHR20930">
    <property type="entry name" value="OVARIAN CARCINOMA ANTIGEN CA125-RELATED"/>
    <property type="match status" value="1"/>
</dbReference>
<dbReference type="EMBL" id="ML002640">
    <property type="protein sequence ID" value="RKP36519.1"/>
    <property type="molecule type" value="Genomic_DNA"/>
</dbReference>
<feature type="compositionally biased region" description="Pro residues" evidence="5">
    <location>
        <begin position="687"/>
        <end position="701"/>
    </location>
</feature>
<feature type="region of interest" description="Disordered" evidence="5">
    <location>
        <begin position="1184"/>
        <end position="1208"/>
    </location>
</feature>
<gene>
    <name evidence="7" type="ORF">BJ085DRAFT_39753</name>
</gene>
<feature type="region of interest" description="Disordered" evidence="5">
    <location>
        <begin position="101"/>
        <end position="188"/>
    </location>
</feature>
<dbReference type="SMART" id="SM00291">
    <property type="entry name" value="ZnF_ZZ"/>
    <property type="match status" value="2"/>
</dbReference>
<evidence type="ECO:0000313" key="8">
    <source>
        <dbReference type="Proteomes" id="UP000268162"/>
    </source>
</evidence>
<feature type="domain" description="ZZ-type" evidence="6">
    <location>
        <begin position="458"/>
        <end position="509"/>
    </location>
</feature>